<dbReference type="Proteomes" id="UP000887159">
    <property type="component" value="Unassembled WGS sequence"/>
</dbReference>
<evidence type="ECO:0000313" key="3">
    <source>
        <dbReference type="Proteomes" id="UP000887159"/>
    </source>
</evidence>
<reference evidence="2" key="1">
    <citation type="submission" date="2020-08" db="EMBL/GenBank/DDBJ databases">
        <title>Multicomponent nature underlies the extraordinary mechanical properties of spider dragline silk.</title>
        <authorList>
            <person name="Kono N."/>
            <person name="Nakamura H."/>
            <person name="Mori M."/>
            <person name="Yoshida Y."/>
            <person name="Ohtoshi R."/>
            <person name="Malay A.D."/>
            <person name="Moran D.A.P."/>
            <person name="Tomita M."/>
            <person name="Numata K."/>
            <person name="Arakawa K."/>
        </authorList>
    </citation>
    <scope>NUCLEOTIDE SEQUENCE</scope>
</reference>
<feature type="region of interest" description="Disordered" evidence="1">
    <location>
        <begin position="109"/>
        <end position="144"/>
    </location>
</feature>
<comment type="caution">
    <text evidence="2">The sequence shown here is derived from an EMBL/GenBank/DDBJ whole genome shotgun (WGS) entry which is preliminary data.</text>
</comment>
<dbReference type="AlphaFoldDB" id="A0A8X6VQE9"/>
<protein>
    <submittedName>
        <fullName evidence="2">Uncharacterized protein</fullName>
    </submittedName>
</protein>
<proteinExistence type="predicted"/>
<keyword evidence="3" id="KW-1185">Reference proteome</keyword>
<sequence length="144" mass="16271">MPAIILYLDHWVTAAPMPFPRGASTRGLLAIDLVILNHDQVTWTTPELAPPLLTTTPHQREDVSALDRFNVHRSPTRRVFRGCCRILLTDSEVIIGSMGTTNQHITWGQKTRLADENRNNSSREKDDEPDEGISKRMRGFGAPW</sequence>
<accession>A0A8X6VQE9</accession>
<evidence type="ECO:0000313" key="2">
    <source>
        <dbReference type="EMBL" id="GFY17169.1"/>
    </source>
</evidence>
<gene>
    <name evidence="2" type="primary">NCL1_22128</name>
    <name evidence="2" type="ORF">TNCV_1089451</name>
</gene>
<evidence type="ECO:0000256" key="1">
    <source>
        <dbReference type="SAM" id="MobiDB-lite"/>
    </source>
</evidence>
<feature type="compositionally biased region" description="Basic and acidic residues" evidence="1">
    <location>
        <begin position="112"/>
        <end position="126"/>
    </location>
</feature>
<dbReference type="EMBL" id="BMAU01021343">
    <property type="protein sequence ID" value="GFY17169.1"/>
    <property type="molecule type" value="Genomic_DNA"/>
</dbReference>
<organism evidence="2 3">
    <name type="scientific">Trichonephila clavipes</name>
    <name type="common">Golden silk orbweaver</name>
    <name type="synonym">Nephila clavipes</name>
    <dbReference type="NCBI Taxonomy" id="2585209"/>
    <lineage>
        <taxon>Eukaryota</taxon>
        <taxon>Metazoa</taxon>
        <taxon>Ecdysozoa</taxon>
        <taxon>Arthropoda</taxon>
        <taxon>Chelicerata</taxon>
        <taxon>Arachnida</taxon>
        <taxon>Araneae</taxon>
        <taxon>Araneomorphae</taxon>
        <taxon>Entelegynae</taxon>
        <taxon>Araneoidea</taxon>
        <taxon>Nephilidae</taxon>
        <taxon>Trichonephila</taxon>
    </lineage>
</organism>
<name>A0A8X6VQE9_TRICX</name>